<name>A0A7Z0AYP6_9BURK</name>
<proteinExistence type="predicted"/>
<organism evidence="1 2">
    <name type="scientific">Paraburkholderia bryophila</name>
    <dbReference type="NCBI Taxonomy" id="420952"/>
    <lineage>
        <taxon>Bacteria</taxon>
        <taxon>Pseudomonadati</taxon>
        <taxon>Pseudomonadota</taxon>
        <taxon>Betaproteobacteria</taxon>
        <taxon>Burkholderiales</taxon>
        <taxon>Burkholderiaceae</taxon>
        <taxon>Paraburkholderia</taxon>
    </lineage>
</organism>
<sequence length="60" mass="6643">MGTVTNVAISLDIPLSLKQQMDTYKEETGISQAAIIRIAVKKFIETHKLVEVEVVDEKVA</sequence>
<dbReference type="Proteomes" id="UP000572540">
    <property type="component" value="Unassembled WGS sequence"/>
</dbReference>
<protein>
    <submittedName>
        <fullName evidence="1">Putative DNA-binding protein</fullName>
    </submittedName>
</protein>
<accession>A0A7Z0AYP6</accession>
<dbReference type="GO" id="GO:0003677">
    <property type="term" value="F:DNA binding"/>
    <property type="evidence" value="ECO:0007669"/>
    <property type="project" value="UniProtKB-KW"/>
</dbReference>
<evidence type="ECO:0000313" key="1">
    <source>
        <dbReference type="EMBL" id="NYH13567.1"/>
    </source>
</evidence>
<dbReference type="EMBL" id="JACCAU010000001">
    <property type="protein sequence ID" value="NYH13567.1"/>
    <property type="molecule type" value="Genomic_DNA"/>
</dbReference>
<gene>
    <name evidence="1" type="ORF">GGD41_000795</name>
</gene>
<dbReference type="AlphaFoldDB" id="A0A7Z0AYP6"/>
<evidence type="ECO:0000313" key="2">
    <source>
        <dbReference type="Proteomes" id="UP000572540"/>
    </source>
</evidence>
<comment type="caution">
    <text evidence="1">The sequence shown here is derived from an EMBL/GenBank/DDBJ whole genome shotgun (WGS) entry which is preliminary data.</text>
</comment>
<reference evidence="1 2" key="1">
    <citation type="submission" date="2020-07" db="EMBL/GenBank/DDBJ databases">
        <title>Exploring microbial biodiversity for novel pathways involved in the catabolism of aromatic compounds derived from lignin.</title>
        <authorList>
            <person name="Elkins J."/>
        </authorList>
    </citation>
    <scope>NUCLEOTIDE SEQUENCE [LARGE SCALE GENOMIC DNA]</scope>
    <source>
        <strain evidence="1 2">H2C3B</strain>
    </source>
</reference>
<dbReference type="RefSeq" id="WP_179703319.1">
    <property type="nucleotide sequence ID" value="NZ_JACCAU010000001.1"/>
</dbReference>
<keyword evidence="1" id="KW-0238">DNA-binding</keyword>